<comment type="caution">
    <text evidence="5">The sequence shown here is derived from an EMBL/GenBank/DDBJ whole genome shotgun (WGS) entry which is preliminary data.</text>
</comment>
<dbReference type="EMBL" id="JAWXYG010000004">
    <property type="protein sequence ID" value="KAK4274940.1"/>
    <property type="molecule type" value="Genomic_DNA"/>
</dbReference>
<dbReference type="GO" id="GO:0005886">
    <property type="term" value="C:plasma membrane"/>
    <property type="evidence" value="ECO:0007669"/>
    <property type="project" value="TreeGrafter"/>
</dbReference>
<name>A0AAE1KIV5_9FABA</name>
<dbReference type="PANTHER" id="PTHR31234:SF32">
    <property type="entry name" value="LATE EMBRYOGENESIS ABUNDANT (LEA) HYDROXYPROLINE-RICH GLYCOPROTEIN FAMILY"/>
    <property type="match status" value="1"/>
</dbReference>
<dbReference type="InterPro" id="IPR044839">
    <property type="entry name" value="NDR1-like"/>
</dbReference>
<reference evidence="5" key="1">
    <citation type="submission" date="2023-10" db="EMBL/GenBank/DDBJ databases">
        <title>Chromosome-level genome of the transformable northern wattle, Acacia crassicarpa.</title>
        <authorList>
            <person name="Massaro I."/>
            <person name="Sinha N.R."/>
            <person name="Poethig S."/>
            <person name="Leichty A.R."/>
        </authorList>
    </citation>
    <scope>NUCLEOTIDE SEQUENCE</scope>
    <source>
        <strain evidence="5">Acra3RX</strain>
        <tissue evidence="5">Leaf</tissue>
    </source>
</reference>
<organism evidence="5 6">
    <name type="scientific">Acacia crassicarpa</name>
    <name type="common">northern wattle</name>
    <dbReference type="NCBI Taxonomy" id="499986"/>
    <lineage>
        <taxon>Eukaryota</taxon>
        <taxon>Viridiplantae</taxon>
        <taxon>Streptophyta</taxon>
        <taxon>Embryophyta</taxon>
        <taxon>Tracheophyta</taxon>
        <taxon>Spermatophyta</taxon>
        <taxon>Magnoliopsida</taxon>
        <taxon>eudicotyledons</taxon>
        <taxon>Gunneridae</taxon>
        <taxon>Pentapetalae</taxon>
        <taxon>rosids</taxon>
        <taxon>fabids</taxon>
        <taxon>Fabales</taxon>
        <taxon>Fabaceae</taxon>
        <taxon>Caesalpinioideae</taxon>
        <taxon>mimosoid clade</taxon>
        <taxon>Acacieae</taxon>
        <taxon>Acacia</taxon>
    </lineage>
</organism>
<evidence type="ECO:0000313" key="6">
    <source>
        <dbReference type="Proteomes" id="UP001293593"/>
    </source>
</evidence>
<evidence type="ECO:0000256" key="2">
    <source>
        <dbReference type="ARBA" id="ARBA00023136"/>
    </source>
</evidence>
<evidence type="ECO:0000256" key="3">
    <source>
        <dbReference type="SAM" id="MobiDB-lite"/>
    </source>
</evidence>
<evidence type="ECO:0000256" key="1">
    <source>
        <dbReference type="ARBA" id="ARBA00004370"/>
    </source>
</evidence>
<evidence type="ECO:0000256" key="4">
    <source>
        <dbReference type="SAM" id="Phobius"/>
    </source>
</evidence>
<evidence type="ECO:0000313" key="5">
    <source>
        <dbReference type="EMBL" id="KAK4274940.1"/>
    </source>
</evidence>
<accession>A0AAE1KIV5</accession>
<dbReference type="AlphaFoldDB" id="A0AAE1KIV5"/>
<keyword evidence="4" id="KW-1133">Transmembrane helix</keyword>
<feature type="transmembrane region" description="Helical" evidence="4">
    <location>
        <begin position="69"/>
        <end position="94"/>
    </location>
</feature>
<keyword evidence="6" id="KW-1185">Reference proteome</keyword>
<proteinExistence type="predicted"/>
<keyword evidence="2 4" id="KW-0472">Membrane</keyword>
<comment type="subcellular location">
    <subcellularLocation>
        <location evidence="1">Membrane</location>
    </subcellularLocation>
</comment>
<dbReference type="Proteomes" id="UP001293593">
    <property type="component" value="Unassembled WGS sequence"/>
</dbReference>
<protein>
    <recommendedName>
        <fullName evidence="7">Late embryogenesis abundant protein LEA-2 subgroup domain-containing protein</fullName>
    </recommendedName>
</protein>
<sequence>MAAELPRSTNKPALAGKPSAATKSHSHSSFEMLIQPPPPQFRGSGSSNVVYSDFYRVPRGRYRSCCSSICACACIGIFSLTIILLLVIISYLVFLRSGLPDVNITKLEVYNSQKMESILELELKVSNQNQKLELVYGPLAIDVTNDDVKLRKTGITGFRQNPQNDTSLDVQMKVYNAGVNPNAARNNQSESNNSHEEAVFDVYMSGTVGFEVGTVHMITVPFLSACYEVKSTDVRLGRRPQCHVRMFAFR</sequence>
<keyword evidence="4" id="KW-0812">Transmembrane</keyword>
<feature type="region of interest" description="Disordered" evidence="3">
    <location>
        <begin position="1"/>
        <end position="23"/>
    </location>
</feature>
<evidence type="ECO:0008006" key="7">
    <source>
        <dbReference type="Google" id="ProtNLM"/>
    </source>
</evidence>
<dbReference type="GO" id="GO:0098542">
    <property type="term" value="P:defense response to other organism"/>
    <property type="evidence" value="ECO:0007669"/>
    <property type="project" value="InterPro"/>
</dbReference>
<dbReference type="PANTHER" id="PTHR31234">
    <property type="entry name" value="LATE EMBRYOGENESIS ABUNDANT (LEA) HYDROXYPROLINE-RICH GLYCOPROTEIN FAMILY"/>
    <property type="match status" value="1"/>
</dbReference>
<gene>
    <name evidence="5" type="ORF">QN277_018097</name>
</gene>